<dbReference type="Proteomes" id="UP001595632">
    <property type="component" value="Unassembled WGS sequence"/>
</dbReference>
<comment type="caution">
    <text evidence="1">The sequence shown here is derived from an EMBL/GenBank/DDBJ whole genome shotgun (WGS) entry which is preliminary data.</text>
</comment>
<gene>
    <name evidence="1" type="ORF">ACFOGP_17695</name>
</gene>
<dbReference type="EMBL" id="JBHRTB010000010">
    <property type="protein sequence ID" value="MFC3144561.1"/>
    <property type="molecule type" value="Genomic_DNA"/>
</dbReference>
<reference evidence="2" key="1">
    <citation type="journal article" date="2019" name="Int. J. Syst. Evol. Microbiol.">
        <title>The Global Catalogue of Microorganisms (GCM) 10K type strain sequencing project: providing services to taxonomists for standard genome sequencing and annotation.</title>
        <authorList>
            <consortium name="The Broad Institute Genomics Platform"/>
            <consortium name="The Broad Institute Genome Sequencing Center for Infectious Disease"/>
            <person name="Wu L."/>
            <person name="Ma J."/>
        </authorList>
    </citation>
    <scope>NUCLEOTIDE SEQUENCE [LARGE SCALE GENOMIC DNA]</scope>
    <source>
        <strain evidence="2">KCTC 52366</strain>
    </source>
</reference>
<proteinExistence type="predicted"/>
<keyword evidence="2" id="KW-1185">Reference proteome</keyword>
<evidence type="ECO:0000313" key="2">
    <source>
        <dbReference type="Proteomes" id="UP001595632"/>
    </source>
</evidence>
<name>A0ABV7GW24_9RHOB</name>
<sequence length="210" mass="23642">MQDTDDTVPHVIMAPRSIYFSFGVDVHERYPLEIPKERLDAMSPLKRKLYKGDPKRLTLTADQREGRKWRPLPAFFMAGHLTVSKPLADLLLRFDTGPARLRPVELTAPKGADRGLDYLSLSFYPVTPTHPVLVDRCRNLAPQQPGERQHFIELTVEPGDIVLSATPQNTADIWYDPTLYSVYFASGPLSRALIDAGMAEDLWLVPCTLA</sequence>
<protein>
    <submittedName>
        <fullName evidence="1">Uncharacterized protein</fullName>
    </submittedName>
</protein>
<evidence type="ECO:0000313" key="1">
    <source>
        <dbReference type="EMBL" id="MFC3144561.1"/>
    </source>
</evidence>
<dbReference type="RefSeq" id="WP_275633738.1">
    <property type="nucleotide sequence ID" value="NZ_JARGYD010000006.1"/>
</dbReference>
<accession>A0ABV7GW24</accession>
<organism evidence="1 2">
    <name type="scientific">Psychromarinibacter halotolerans</name>
    <dbReference type="NCBI Taxonomy" id="1775175"/>
    <lineage>
        <taxon>Bacteria</taxon>
        <taxon>Pseudomonadati</taxon>
        <taxon>Pseudomonadota</taxon>
        <taxon>Alphaproteobacteria</taxon>
        <taxon>Rhodobacterales</taxon>
        <taxon>Paracoccaceae</taxon>
        <taxon>Psychromarinibacter</taxon>
    </lineage>
</organism>